<dbReference type="PANTHER" id="PTHR37017:SF11">
    <property type="entry name" value="ESTERASE_LIPASE_THIOESTERASE DOMAIN-CONTAINING PROTEIN"/>
    <property type="match status" value="1"/>
</dbReference>
<dbReference type="InterPro" id="IPR029058">
    <property type="entry name" value="AB_hydrolase_fold"/>
</dbReference>
<feature type="domain" description="AB hydrolase-1" evidence="1">
    <location>
        <begin position="7"/>
        <end position="254"/>
    </location>
</feature>
<accession>A0AAD4HXT0</accession>
<dbReference type="InterPro" id="IPR052897">
    <property type="entry name" value="Sec-Metab_Biosynth_Hydrolase"/>
</dbReference>
<reference evidence="2" key="1">
    <citation type="submission" date="2023-02" db="EMBL/GenBank/DDBJ databases">
        <authorList>
            <person name="Palmer J.M."/>
        </authorList>
    </citation>
    <scope>NUCLEOTIDE SEQUENCE</scope>
    <source>
        <strain evidence="2">FW57</strain>
    </source>
</reference>
<dbReference type="Proteomes" id="UP001197093">
    <property type="component" value="Unassembled WGS sequence"/>
</dbReference>
<evidence type="ECO:0000313" key="3">
    <source>
        <dbReference type="Proteomes" id="UP001197093"/>
    </source>
</evidence>
<dbReference type="PANTHER" id="PTHR37017">
    <property type="entry name" value="AB HYDROLASE-1 DOMAIN-CONTAINING PROTEIN-RELATED"/>
    <property type="match status" value="1"/>
</dbReference>
<dbReference type="Gene3D" id="3.40.50.1820">
    <property type="entry name" value="alpha/beta hydrolase"/>
    <property type="match status" value="1"/>
</dbReference>
<sequence length="269" mass="28717">MSRKPTFLFVPGAWHLPPYFDPLITYLSAHGYPSAAVTLPAVNSSPAVTSLQPDVDAAVAALAETLSGGSDVVVVMHSYGGMVGTDAVGRVVKELSGANEGPDKKSGKIQRLVYVTAHVPLEGQTLFQAIEGEIEGPPPPIGHVIFEEPYFLLKEEAMDIFYHDVPESLASQYARVLGKQPMATFTTPVAHADGGSVPSTYIYTTQDRSLPLAYQQFMAKRAKEVASQDGGSVKPFEGEIGEVSLASGHTPFLSMTEKIGEILIRAAEV</sequence>
<evidence type="ECO:0000259" key="1">
    <source>
        <dbReference type="Pfam" id="PF12697"/>
    </source>
</evidence>
<organism evidence="2 3">
    <name type="scientific">Staphylotrichum longicolle</name>
    <dbReference type="NCBI Taxonomy" id="669026"/>
    <lineage>
        <taxon>Eukaryota</taxon>
        <taxon>Fungi</taxon>
        <taxon>Dikarya</taxon>
        <taxon>Ascomycota</taxon>
        <taxon>Pezizomycotina</taxon>
        <taxon>Sordariomycetes</taxon>
        <taxon>Sordariomycetidae</taxon>
        <taxon>Sordariales</taxon>
        <taxon>Chaetomiaceae</taxon>
        <taxon>Staphylotrichum</taxon>
    </lineage>
</organism>
<dbReference type="AlphaFoldDB" id="A0AAD4HXT0"/>
<name>A0AAD4HXT0_9PEZI</name>
<protein>
    <recommendedName>
        <fullName evidence="1">AB hydrolase-1 domain-containing protein</fullName>
    </recommendedName>
</protein>
<dbReference type="Pfam" id="PF12697">
    <property type="entry name" value="Abhydrolase_6"/>
    <property type="match status" value="1"/>
</dbReference>
<keyword evidence="3" id="KW-1185">Reference proteome</keyword>
<comment type="caution">
    <text evidence="2">The sequence shown here is derived from an EMBL/GenBank/DDBJ whole genome shotgun (WGS) entry which is preliminary data.</text>
</comment>
<proteinExistence type="predicted"/>
<gene>
    <name evidence="2" type="ORF">NEMBOFW57_001364</name>
</gene>
<evidence type="ECO:0000313" key="2">
    <source>
        <dbReference type="EMBL" id="KAG7291349.1"/>
    </source>
</evidence>
<dbReference type="EMBL" id="JAHCVI010000001">
    <property type="protein sequence ID" value="KAG7291349.1"/>
    <property type="molecule type" value="Genomic_DNA"/>
</dbReference>
<dbReference type="SUPFAM" id="SSF53474">
    <property type="entry name" value="alpha/beta-Hydrolases"/>
    <property type="match status" value="1"/>
</dbReference>
<dbReference type="InterPro" id="IPR000073">
    <property type="entry name" value="AB_hydrolase_1"/>
</dbReference>